<evidence type="ECO:0000259" key="1">
    <source>
        <dbReference type="SMART" id="SM00849"/>
    </source>
</evidence>
<proteinExistence type="predicted"/>
<organism evidence="2 3">
    <name type="scientific">Candidatus Nitrosymbiomonas proteolyticus</name>
    <dbReference type="NCBI Taxonomy" id="2608984"/>
    <lineage>
        <taxon>Bacteria</taxon>
        <taxon>Bacillati</taxon>
        <taxon>Armatimonadota</taxon>
        <taxon>Armatimonadota incertae sedis</taxon>
        <taxon>Candidatus Nitrosymbiomonas</taxon>
    </lineage>
</organism>
<dbReference type="PANTHER" id="PTHR42663:SF6">
    <property type="entry name" value="HYDROLASE C777.06C-RELATED"/>
    <property type="match status" value="1"/>
</dbReference>
<dbReference type="AlphaFoldDB" id="A0A809SDJ1"/>
<evidence type="ECO:0000313" key="3">
    <source>
        <dbReference type="Proteomes" id="UP000662873"/>
    </source>
</evidence>
<sequence length="253" mass="28582">MAEAIVLGSGTSNGVPMLGVRYSDSFLADPRNHRTRPSLLLSGPSGNVLVDCSPEMRLQLLRERVFDIEAVIVTHTHADHIMGMDDLRSFCITQRRPMPIYTLPAYQDDIRRVFCYAFAEHADGIEVPRFDLRDVPPNLRLASLEIETFLVDHGSWPVVGIRVGGLAYLTDVNRIPSQARESLTGLDVLIMDAVRYRPHPNHFHFDQAVEEALSLGAKMTYFTHLSHDYDHARVEKELPPQIRLAYDGLRIPL</sequence>
<dbReference type="GO" id="GO:0016787">
    <property type="term" value="F:hydrolase activity"/>
    <property type="evidence" value="ECO:0007669"/>
    <property type="project" value="UniProtKB-KW"/>
</dbReference>
<gene>
    <name evidence="2" type="ORF">NPRO_06690</name>
</gene>
<dbReference type="Gene3D" id="3.60.15.10">
    <property type="entry name" value="Ribonuclease Z/Hydroxyacylglutathione hydrolase-like"/>
    <property type="match status" value="1"/>
</dbReference>
<protein>
    <submittedName>
        <fullName evidence="2">MBL fold metallo-hydrolase</fullName>
    </submittedName>
</protein>
<accession>A0A809SDJ1</accession>
<reference evidence="2" key="1">
    <citation type="journal article" name="DNA Res.">
        <title>The physiological potential of anammox bacteria as revealed by their core genome structure.</title>
        <authorList>
            <person name="Okubo T."/>
            <person name="Toyoda A."/>
            <person name="Fukuhara K."/>
            <person name="Uchiyama I."/>
            <person name="Harigaya Y."/>
            <person name="Kuroiwa M."/>
            <person name="Suzuki T."/>
            <person name="Murakami Y."/>
            <person name="Suwa Y."/>
            <person name="Takami H."/>
        </authorList>
    </citation>
    <scope>NUCLEOTIDE SEQUENCE</scope>
    <source>
        <strain evidence="2">317325-2</strain>
    </source>
</reference>
<dbReference type="SMART" id="SM00849">
    <property type="entry name" value="Lactamase_B"/>
    <property type="match status" value="1"/>
</dbReference>
<dbReference type="SUPFAM" id="SSF56281">
    <property type="entry name" value="Metallo-hydrolase/oxidoreductase"/>
    <property type="match status" value="1"/>
</dbReference>
<name>A0A809SDJ1_9BACT</name>
<dbReference type="EMBL" id="AP021858">
    <property type="protein sequence ID" value="BBO23074.1"/>
    <property type="molecule type" value="Genomic_DNA"/>
</dbReference>
<evidence type="ECO:0000313" key="2">
    <source>
        <dbReference type="EMBL" id="BBO23074.1"/>
    </source>
</evidence>
<dbReference type="Proteomes" id="UP000662873">
    <property type="component" value="Chromosome"/>
</dbReference>
<dbReference type="InterPro" id="IPR036866">
    <property type="entry name" value="RibonucZ/Hydroxyglut_hydro"/>
</dbReference>
<dbReference type="KEGG" id="npy:NPRO_06690"/>
<dbReference type="Pfam" id="PF12706">
    <property type="entry name" value="Lactamase_B_2"/>
    <property type="match status" value="1"/>
</dbReference>
<dbReference type="CDD" id="cd16279">
    <property type="entry name" value="metallo-hydrolase-like_MBL-fold"/>
    <property type="match status" value="1"/>
</dbReference>
<dbReference type="PANTHER" id="PTHR42663">
    <property type="entry name" value="HYDROLASE C777.06C-RELATED-RELATED"/>
    <property type="match status" value="1"/>
</dbReference>
<keyword evidence="2" id="KW-0378">Hydrolase</keyword>
<feature type="domain" description="Metallo-beta-lactamase" evidence="1">
    <location>
        <begin position="35"/>
        <end position="224"/>
    </location>
</feature>
<dbReference type="InterPro" id="IPR001279">
    <property type="entry name" value="Metallo-B-lactamas"/>
</dbReference>